<proteinExistence type="predicted"/>
<evidence type="ECO:0008006" key="5">
    <source>
        <dbReference type="Google" id="ProtNLM"/>
    </source>
</evidence>
<feature type="transmembrane region" description="Helical" evidence="2">
    <location>
        <begin position="254"/>
        <end position="273"/>
    </location>
</feature>
<keyword evidence="4" id="KW-1185">Reference proteome</keyword>
<keyword evidence="2" id="KW-0472">Membrane</keyword>
<feature type="transmembrane region" description="Helical" evidence="2">
    <location>
        <begin position="308"/>
        <end position="328"/>
    </location>
</feature>
<sequence>MTRLVAAVRRAVGGGRFVSMWSLLAALLLSPTLMAPTTGGPPLALLVAGILTWAAMAAALGLLAVIERALRTPAARAGVVLAVVTVVAAARPLVQDAWLRAVDLVPPPGWQLPSRIATNVVTWLVVFTTIAVIVDALRSLRETNALLRVAAGALADAGDEARDYRAQARDAVRLRAAEVERGLDGLASGGGAEAPTIDARAFAADVVRPAGHALAELAAAEPPTSWRAPASPPLTERSPRPRSAPHLRAPRLRVAPRGIVTVLYLACLLPYAVRATSGGALITGAAVAVIGGALMDAVCRLRRVRRRVAVFLAGAVGCGGALSLIAAASGAPPLQAAVPAIVYTLIALAMAACAGTIHALQVDQHRLSGVIAAEQRTARAGTRPAREALRAASELLHRDGQGRCTAFALEHPRPTASQTDALVTELRGLLVRVRGVFDAPARSDAVSLDALLATWSRIIDLRAHIDPAARALLEAGATAAQDAYDVAAEGILNAVKHSGERRAEVLLDVVATGAGPALRVRVRSSAPLSAGAELRPASHVRSLGATLRSTSEGAVLEALIRVDAPARDGSVVSAEHPV</sequence>
<gene>
    <name evidence="3" type="ORF">J0P97_14855</name>
</gene>
<evidence type="ECO:0000313" key="4">
    <source>
        <dbReference type="Proteomes" id="UP000740605"/>
    </source>
</evidence>
<dbReference type="Proteomes" id="UP000740605">
    <property type="component" value="Unassembled WGS sequence"/>
</dbReference>
<comment type="caution">
    <text evidence="3">The sequence shown here is derived from an EMBL/GenBank/DDBJ whole genome shotgun (WGS) entry which is preliminary data.</text>
</comment>
<dbReference type="EMBL" id="JAFLHG010000018">
    <property type="protein sequence ID" value="MBT8799336.1"/>
    <property type="molecule type" value="Genomic_DNA"/>
</dbReference>
<keyword evidence="2" id="KW-0812">Transmembrane</keyword>
<keyword evidence="2" id="KW-1133">Transmembrane helix</keyword>
<feature type="transmembrane region" description="Helical" evidence="2">
    <location>
        <begin position="114"/>
        <end position="134"/>
    </location>
</feature>
<feature type="transmembrane region" description="Helical" evidence="2">
    <location>
        <begin position="77"/>
        <end position="94"/>
    </location>
</feature>
<feature type="transmembrane region" description="Helical" evidence="2">
    <location>
        <begin position="279"/>
        <end position="299"/>
    </location>
</feature>
<accession>A0ABS5XY47</accession>
<reference evidence="3 4" key="1">
    <citation type="submission" date="2021-03" db="EMBL/GenBank/DDBJ databases">
        <title>Microbacterium pauli sp. nov., isolated from microfiltered milk.</title>
        <authorList>
            <person name="Bellassi P."/>
            <person name="Fontana A."/>
            <person name="Callegari M.L."/>
            <person name="Lorenzo M."/>
            <person name="Cappa F."/>
        </authorList>
    </citation>
    <scope>NUCLEOTIDE SEQUENCE [LARGE SCALE GENOMIC DNA]</scope>
    <source>
        <strain evidence="3 4">DSM 18909</strain>
    </source>
</reference>
<feature type="transmembrane region" description="Helical" evidence="2">
    <location>
        <begin position="340"/>
        <end position="360"/>
    </location>
</feature>
<feature type="transmembrane region" description="Helical" evidence="2">
    <location>
        <begin position="44"/>
        <end position="65"/>
    </location>
</feature>
<protein>
    <recommendedName>
        <fullName evidence="5">Signal transduction histidine kinase</fullName>
    </recommendedName>
</protein>
<feature type="region of interest" description="Disordered" evidence="1">
    <location>
        <begin position="219"/>
        <end position="248"/>
    </location>
</feature>
<evidence type="ECO:0000256" key="1">
    <source>
        <dbReference type="SAM" id="MobiDB-lite"/>
    </source>
</evidence>
<name>A0ABS5XY47_9MICO</name>
<dbReference type="RefSeq" id="WP_215488570.1">
    <property type="nucleotide sequence ID" value="NZ_BAAAPJ010000002.1"/>
</dbReference>
<evidence type="ECO:0000313" key="3">
    <source>
        <dbReference type="EMBL" id="MBT8799336.1"/>
    </source>
</evidence>
<evidence type="ECO:0000256" key="2">
    <source>
        <dbReference type="SAM" id="Phobius"/>
    </source>
</evidence>
<organism evidence="3 4">
    <name type="scientific">Microbacterium flavum</name>
    <dbReference type="NCBI Taxonomy" id="415216"/>
    <lineage>
        <taxon>Bacteria</taxon>
        <taxon>Bacillati</taxon>
        <taxon>Actinomycetota</taxon>
        <taxon>Actinomycetes</taxon>
        <taxon>Micrococcales</taxon>
        <taxon>Microbacteriaceae</taxon>
        <taxon>Microbacterium</taxon>
    </lineage>
</organism>